<dbReference type="Pfam" id="PF00353">
    <property type="entry name" value="HemolysinCabind"/>
    <property type="match status" value="3"/>
</dbReference>
<evidence type="ECO:0000256" key="2">
    <source>
        <dbReference type="SAM" id="MobiDB-lite"/>
    </source>
</evidence>
<name>A0ABS7E5J4_9GAMM</name>
<dbReference type="NCBIfam" id="NF038131">
    <property type="entry name" value="choice_anch_K"/>
    <property type="match status" value="1"/>
</dbReference>
<dbReference type="Pfam" id="PF17892">
    <property type="entry name" value="Cadherin_5"/>
    <property type="match status" value="1"/>
</dbReference>
<dbReference type="InterPro" id="IPR001343">
    <property type="entry name" value="Hemolysn_Ca-bd"/>
</dbReference>
<dbReference type="InterPro" id="IPR019960">
    <property type="entry name" value="T1SS_VCA0849"/>
</dbReference>
<evidence type="ECO:0000313" key="5">
    <source>
        <dbReference type="Proteomes" id="UP001195963"/>
    </source>
</evidence>
<dbReference type="PROSITE" id="PS00018">
    <property type="entry name" value="EF_HAND_1"/>
    <property type="match status" value="1"/>
</dbReference>
<dbReference type="InterPro" id="IPR018247">
    <property type="entry name" value="EF_Hand_1_Ca_BS"/>
</dbReference>
<reference evidence="4 5" key="1">
    <citation type="submission" date="2021-07" db="EMBL/GenBank/DDBJ databases">
        <title>Shewanella sp. nov, isolated from SCS.</title>
        <authorList>
            <person name="Cao W.R."/>
        </authorList>
    </citation>
    <scope>NUCLEOTIDE SEQUENCE [LARGE SCALE GENOMIC DNA]</scope>
    <source>
        <strain evidence="4 5">NR704-98</strain>
    </source>
</reference>
<evidence type="ECO:0000256" key="1">
    <source>
        <dbReference type="ARBA" id="ARBA00022837"/>
    </source>
</evidence>
<dbReference type="PROSITE" id="PS00330">
    <property type="entry name" value="HEMOLYSIN_CALCIUM"/>
    <property type="match status" value="1"/>
</dbReference>
<dbReference type="NCBIfam" id="TIGR03661">
    <property type="entry name" value="T1SS_VCA0849"/>
    <property type="match status" value="1"/>
</dbReference>
<accession>A0ABS7E5J4</accession>
<dbReference type="InterPro" id="IPR013783">
    <property type="entry name" value="Ig-like_fold"/>
</dbReference>
<keyword evidence="5" id="KW-1185">Reference proteome</keyword>
<dbReference type="InterPro" id="IPR011049">
    <property type="entry name" value="Serralysin-like_metalloprot_C"/>
</dbReference>
<dbReference type="Gene3D" id="2.60.40.10">
    <property type="entry name" value="Immunoglobulins"/>
    <property type="match status" value="2"/>
</dbReference>
<protein>
    <submittedName>
        <fullName evidence="4">Tandem-95 repeat protein</fullName>
    </submittedName>
</protein>
<feature type="domain" description="Cadherin-like" evidence="3">
    <location>
        <begin position="804"/>
        <end position="885"/>
    </location>
</feature>
<evidence type="ECO:0000259" key="3">
    <source>
        <dbReference type="Pfam" id="PF17892"/>
    </source>
</evidence>
<comment type="caution">
    <text evidence="4">The sequence shown here is derived from an EMBL/GenBank/DDBJ whole genome shotgun (WGS) entry which is preliminary data.</text>
</comment>
<feature type="region of interest" description="Disordered" evidence="2">
    <location>
        <begin position="1644"/>
        <end position="1669"/>
    </location>
</feature>
<dbReference type="InterPro" id="IPR047995">
    <property type="entry name" value="Choice_anch_K"/>
</dbReference>
<dbReference type="SUPFAM" id="SSF51120">
    <property type="entry name" value="beta-Roll"/>
    <property type="match status" value="1"/>
</dbReference>
<dbReference type="NCBIfam" id="TIGR01965">
    <property type="entry name" value="VCBS_repeat"/>
    <property type="match status" value="1"/>
</dbReference>
<dbReference type="RefSeq" id="WP_220110110.1">
    <property type="nucleotide sequence ID" value="NZ_JAHZST010000008.1"/>
</dbReference>
<dbReference type="InterPro" id="IPR010221">
    <property type="entry name" value="VCBS_dom"/>
</dbReference>
<proteinExistence type="predicted"/>
<dbReference type="Gene3D" id="2.60.40.2810">
    <property type="match status" value="2"/>
</dbReference>
<dbReference type="InterPro" id="IPR041690">
    <property type="entry name" value="Cadherin_5"/>
</dbReference>
<feature type="compositionally biased region" description="Polar residues" evidence="2">
    <location>
        <begin position="1660"/>
        <end position="1669"/>
    </location>
</feature>
<dbReference type="Gene3D" id="2.60.40.3440">
    <property type="match status" value="2"/>
</dbReference>
<dbReference type="Proteomes" id="UP001195963">
    <property type="component" value="Unassembled WGS sequence"/>
</dbReference>
<dbReference type="PRINTS" id="PR00313">
    <property type="entry name" value="CABNDNGRPT"/>
</dbReference>
<evidence type="ECO:0000313" key="4">
    <source>
        <dbReference type="EMBL" id="MBW8184618.1"/>
    </source>
</evidence>
<dbReference type="EMBL" id="JAHZST010000008">
    <property type="protein sequence ID" value="MBW8184618.1"/>
    <property type="molecule type" value="Genomic_DNA"/>
</dbReference>
<dbReference type="InterPro" id="IPR018511">
    <property type="entry name" value="Hemolysin-typ_Ca-bd_CS"/>
</dbReference>
<dbReference type="Gene3D" id="2.60.40.1200">
    <property type="match status" value="2"/>
</dbReference>
<dbReference type="NCBIfam" id="NF012211">
    <property type="entry name" value="tand_rpt_95"/>
    <property type="match status" value="4"/>
</dbReference>
<gene>
    <name evidence="4" type="ORF">K0625_13160</name>
</gene>
<sequence length="1669" mass="171564">MTQDMLDNGIDVSFDAPATGTTVAVTATVTDPAGNTAEGSDNALLDYGTGTGAPASPTVTIDEDINNDGFINDVELSGQIDITVSLGAGTAVGDTLVVTDQAGNTLFSGPVTQAMLDNGLTLAIDAPVTGTELVVTANVTDPAGNTATGNDSATLDYGIGSGAPASPTVTIDEDINNDGFINDAELDGQINITVELGAGTAVGDTLVVTDQAGNELFSGTVTQLMIDNGLPVTMDAPVTGTSVVVTATVTDPAGNTNSNSDTALITNATDDAITVLEDNTASGNVLANDGAGHISVTGFTMDTDGDNVEESFDVNTNITVEGGTLIINSDGSYSFTPAANWNGVLPVITYTTNTGDTATLTITVSSVDEPVIANDDNYTVNEDNSIAINLLGNDVANDGGLAIQSINGVTLTGGAQNITVTNGTVMIAANGTMTFVPDANFNGNVSFDYVATDVDGDTDTGTVTITVNSVDEPVIANDDSYTVDEDGSIAMNLLSNDVANDGGLAIQSINGVALTGGAQNIAVTNGTVVIAASGAMTFVPDANFNGNISFDYVATDVDGDTDTGTVTITVNSVDDPVIANDDSYTLNEDGSIAINLLGNDVANDGGLAIQSINGVTLTGGAQNITVTNGTVVIAASGAMTFVPNAHFNGNISFDYVATDADGDTDTGTVTITVNSVDDPVTANDDSYTVDEDDSIAINLLSNDLAPDGGLALVSINGVTLTGGAQNITVPNGTVVIATNGTMTFVPSPNYNGSVSFNYIATDIDGDTDTGTVNITVNPVNDDFTDPNESVTIIEDTGPTSGNVIGGTTSVDGPVTVQSFTIAGDSTVYNAGQTVNINGVGSIVISSNGNYTFTPVANYSGTVPLITYTLTDGSSTDDSTLTINVTGTDDPVSITTPAKMILDEDQLSGGTGTEVDPVVQTQQFTVSAPDGLNRLEITNSGVTTSVTLAMLLAATPAAAIVIEGEHGTLTITDYDASTGTVTYSYTLSEAQTHSLTEDELSDNFGVTAYDIDGDTSSTTLEVGILDDHAQATLDTNGVDVLTDGFEVSGIVGEWSSWTGGGPYLTRFDSNDNDTGLDQMRWGVANVDVASGYSFIDNDAGLDGVLDLNQDIVLGDFTHINFPVFSSITQATLTVNFTITDSFGVVTTVGIDINFDHQETTNTGNPELDRDIINIGQPEVTFQYEGEFYTIKVLGFIDENGDLVTTVRTYENQTNTYELIAKVVEGVGYHLPNKEGNVLNNDLGSDGLTVVGVAFTNDDGTDIFTGVGATIQGTYGNLVLNADGTYEYQLTAGTNIIPEDATETFVYTIRDSDGDVSTTKLIIGVTPSDFNGVPVDIDLNVDGNDGNDSILVVDGENSANPNQMSVNFGGGLQGTITNQSGAEVLVTSGTAYSTHSAQNVSSGAGQDHIETGSGNDIIYAGSTGDSTSGNTDDDIELSTSTLLSHHIMTGSLNGSNSIVDNDGLLLSADVTSEKADVVNAGSGDDMVYGQTGSDILYGHTGNDTLDGGKHNDALRGGKGDDTLIGGQGDDVLRGDAGRDTFVWNKDELGTDHIIDFNLGQDKLDLSDLLQGETADNLFLYLHFTINDTTGTTTIDIDADHNGTFEQHIVLDGVDLSDIYGDTESEIINGLLGDNGDGPLIINTVADASSPSPTGPGSDPSLEENQVTHLIP</sequence>
<keyword evidence="1" id="KW-0106">Calcium</keyword>
<feature type="compositionally biased region" description="Low complexity" evidence="2">
    <location>
        <begin position="1644"/>
        <end position="1657"/>
    </location>
</feature>
<dbReference type="Pfam" id="PF17963">
    <property type="entry name" value="Big_9"/>
    <property type="match status" value="5"/>
</dbReference>
<organism evidence="4 5">
    <name type="scientific">Shewanella nanhaiensis</name>
    <dbReference type="NCBI Taxonomy" id="2864872"/>
    <lineage>
        <taxon>Bacteria</taxon>
        <taxon>Pseudomonadati</taxon>
        <taxon>Pseudomonadota</taxon>
        <taxon>Gammaproteobacteria</taxon>
        <taxon>Alteromonadales</taxon>
        <taxon>Shewanellaceae</taxon>
        <taxon>Shewanella</taxon>
    </lineage>
</organism>